<name>A0A248JXL8_9PROT</name>
<proteinExistence type="predicted"/>
<dbReference type="KEGG" id="nao:Y958_21940"/>
<keyword evidence="1" id="KW-0472">Membrane</keyword>
<feature type="chain" id="PRO_5011562170" evidence="2">
    <location>
        <begin position="25"/>
        <end position="72"/>
    </location>
</feature>
<feature type="signal peptide" evidence="2">
    <location>
        <begin position="1"/>
        <end position="24"/>
    </location>
</feature>
<accession>A0A248JXL8</accession>
<protein>
    <submittedName>
        <fullName evidence="3">Uncharacterized protein</fullName>
    </submittedName>
</protein>
<gene>
    <name evidence="3" type="ORF">Y958_21940</name>
</gene>
<dbReference type="Proteomes" id="UP000197153">
    <property type="component" value="Chromosome 2"/>
</dbReference>
<evidence type="ECO:0000313" key="4">
    <source>
        <dbReference type="Proteomes" id="UP000197153"/>
    </source>
</evidence>
<evidence type="ECO:0000256" key="2">
    <source>
        <dbReference type="SAM" id="SignalP"/>
    </source>
</evidence>
<dbReference type="EMBL" id="CP022111">
    <property type="protein sequence ID" value="ASG23463.1"/>
    <property type="molecule type" value="Genomic_DNA"/>
</dbReference>
<feature type="transmembrane region" description="Helical" evidence="1">
    <location>
        <begin position="40"/>
        <end position="59"/>
    </location>
</feature>
<evidence type="ECO:0000256" key="1">
    <source>
        <dbReference type="SAM" id="Phobius"/>
    </source>
</evidence>
<dbReference type="RefSeq" id="WP_040845900.1">
    <property type="nucleotide sequence ID" value="NZ_CP022111.1"/>
</dbReference>
<keyword evidence="1" id="KW-0812">Transmembrane</keyword>
<sequence length="72" mass="7715">MTTLCLACAARSAPALFSRAPARAAVMDTLGRRARTLLPALLALTGLSFDQMVVLRAGLDMVLQSTRNGRFH</sequence>
<organism evidence="3 4">
    <name type="scientific">Nitrospirillum viridazoti CBAmc</name>
    <dbReference type="NCBI Taxonomy" id="1441467"/>
    <lineage>
        <taxon>Bacteria</taxon>
        <taxon>Pseudomonadati</taxon>
        <taxon>Pseudomonadota</taxon>
        <taxon>Alphaproteobacteria</taxon>
        <taxon>Rhodospirillales</taxon>
        <taxon>Azospirillaceae</taxon>
        <taxon>Nitrospirillum</taxon>
        <taxon>Nitrospirillum viridazoti</taxon>
    </lineage>
</organism>
<evidence type="ECO:0000313" key="3">
    <source>
        <dbReference type="EMBL" id="ASG23463.1"/>
    </source>
</evidence>
<dbReference type="AlphaFoldDB" id="A0A248JXL8"/>
<keyword evidence="4" id="KW-1185">Reference proteome</keyword>
<keyword evidence="1" id="KW-1133">Transmembrane helix</keyword>
<reference evidence="3 4" key="1">
    <citation type="submission" date="2017-06" db="EMBL/GenBank/DDBJ databases">
        <title>Complete genome sequence of Nitrospirillum amazonense strain CBAmC, an endophytic nitrogen-fixing and plant growth-promoting bacterium, isolated from sugarcane.</title>
        <authorList>
            <person name="Schwab S."/>
            <person name="dos Santos Teixeira K.R."/>
            <person name="Simoes Araujo J.L."/>
            <person name="Soares Vidal M."/>
            <person name="Borges de Freitas H.R."/>
            <person name="Rivello Crivelaro A.L."/>
            <person name="Bueno de Camargo Nunes A."/>
            <person name="dos Santos C.M."/>
            <person name="Palmeira da Silva Rosa D."/>
            <person name="da Silva Padilha D."/>
            <person name="da Silva E."/>
            <person name="Araujo Terra L."/>
            <person name="Soares Mendes V."/>
            <person name="Farinelli L."/>
            <person name="Magalhaes Cruz L."/>
            <person name="Baldani J.I."/>
        </authorList>
    </citation>
    <scope>NUCLEOTIDE SEQUENCE [LARGE SCALE GENOMIC DNA]</scope>
    <source>
        <strain evidence="3 4">CBAmC</strain>
    </source>
</reference>
<keyword evidence="2" id="KW-0732">Signal</keyword>